<proteinExistence type="predicted"/>
<reference evidence="2" key="2">
    <citation type="submission" date="2025-08" db="UniProtKB">
        <authorList>
            <consortium name="RefSeq"/>
        </authorList>
    </citation>
    <scope>IDENTIFICATION</scope>
    <source>
        <tissue evidence="2">Leaf</tissue>
    </source>
</reference>
<dbReference type="RefSeq" id="XP_075112325.1">
    <property type="nucleotide sequence ID" value="XM_075256224.1"/>
</dbReference>
<organism evidence="1 2">
    <name type="scientific">Nicotiana tabacum</name>
    <name type="common">Common tobacco</name>
    <dbReference type="NCBI Taxonomy" id="4097"/>
    <lineage>
        <taxon>Eukaryota</taxon>
        <taxon>Viridiplantae</taxon>
        <taxon>Streptophyta</taxon>
        <taxon>Embryophyta</taxon>
        <taxon>Tracheophyta</taxon>
        <taxon>Spermatophyta</taxon>
        <taxon>Magnoliopsida</taxon>
        <taxon>eudicotyledons</taxon>
        <taxon>Gunneridae</taxon>
        <taxon>Pentapetalae</taxon>
        <taxon>asterids</taxon>
        <taxon>lamiids</taxon>
        <taxon>Solanales</taxon>
        <taxon>Solanaceae</taxon>
        <taxon>Nicotianoideae</taxon>
        <taxon>Nicotianeae</taxon>
        <taxon>Nicotiana</taxon>
    </lineage>
</organism>
<name>A0AC58US58_TOBAC</name>
<reference evidence="1" key="1">
    <citation type="journal article" date="2014" name="Nat. Commun.">
        <title>The tobacco genome sequence and its comparison with those of tomato and potato.</title>
        <authorList>
            <person name="Sierro N."/>
            <person name="Battey J.N."/>
            <person name="Ouadi S."/>
            <person name="Bakaher N."/>
            <person name="Bovet L."/>
            <person name="Willig A."/>
            <person name="Goepfert S."/>
            <person name="Peitsch M.C."/>
            <person name="Ivanov N.V."/>
        </authorList>
    </citation>
    <scope>NUCLEOTIDE SEQUENCE [LARGE SCALE GENOMIC DNA]</scope>
</reference>
<sequence length="86" mass="10083">MYQRHPMIRKHNALIIREASSADDEVGSIHVLILPQVLLIKEKMLLMRFLYLKEDQHRAHLRDNKMCSLLPQAKDIERGHVSKNVT</sequence>
<dbReference type="Proteomes" id="UP000790787">
    <property type="component" value="Chromosome 6"/>
</dbReference>
<gene>
    <name evidence="2" type="primary">LOC107791698</name>
</gene>
<evidence type="ECO:0000313" key="1">
    <source>
        <dbReference type="Proteomes" id="UP000790787"/>
    </source>
</evidence>
<protein>
    <submittedName>
        <fullName evidence="2">Uncharacterized protein LOC107791698 isoform X2</fullName>
    </submittedName>
</protein>
<keyword evidence="1" id="KW-1185">Reference proteome</keyword>
<accession>A0AC58US58</accession>
<evidence type="ECO:0000313" key="2">
    <source>
        <dbReference type="RefSeq" id="XP_075112325.1"/>
    </source>
</evidence>